<keyword evidence="2 6" id="KW-0812">Transmembrane</keyword>
<dbReference type="PANTHER" id="PTHR11785:SF353">
    <property type="entry name" value="METHIONINE TRANSPORTER (EUROFUNG)"/>
    <property type="match status" value="1"/>
</dbReference>
<keyword evidence="8" id="KW-1185">Reference proteome</keyword>
<evidence type="ECO:0000256" key="5">
    <source>
        <dbReference type="SAM" id="MobiDB-lite"/>
    </source>
</evidence>
<evidence type="ECO:0000256" key="6">
    <source>
        <dbReference type="SAM" id="Phobius"/>
    </source>
</evidence>
<evidence type="ECO:0000313" key="8">
    <source>
        <dbReference type="Proteomes" id="UP000290288"/>
    </source>
</evidence>
<dbReference type="PANTHER" id="PTHR11785">
    <property type="entry name" value="AMINO ACID TRANSPORTER"/>
    <property type="match status" value="1"/>
</dbReference>
<name>A0A4V1Q4D9_9AGAR</name>
<feature type="transmembrane region" description="Helical" evidence="6">
    <location>
        <begin position="274"/>
        <end position="291"/>
    </location>
</feature>
<dbReference type="GO" id="GO:0015179">
    <property type="term" value="F:L-amino acid transmembrane transporter activity"/>
    <property type="evidence" value="ECO:0007669"/>
    <property type="project" value="TreeGrafter"/>
</dbReference>
<evidence type="ECO:0000256" key="1">
    <source>
        <dbReference type="ARBA" id="ARBA00004141"/>
    </source>
</evidence>
<feature type="transmembrane region" description="Helical" evidence="6">
    <location>
        <begin position="303"/>
        <end position="327"/>
    </location>
</feature>
<dbReference type="Proteomes" id="UP000290288">
    <property type="component" value="Unassembled WGS sequence"/>
</dbReference>
<dbReference type="GO" id="GO:0016020">
    <property type="term" value="C:membrane"/>
    <property type="evidence" value="ECO:0007669"/>
    <property type="project" value="UniProtKB-SubCell"/>
</dbReference>
<dbReference type="OrthoDB" id="5982228at2759"/>
<evidence type="ECO:0000256" key="2">
    <source>
        <dbReference type="ARBA" id="ARBA00022692"/>
    </source>
</evidence>
<dbReference type="STRING" id="2316362.A0A4V1Q4D9"/>
<protein>
    <recommendedName>
        <fullName evidence="9">Amino acid transporter</fullName>
    </recommendedName>
</protein>
<dbReference type="Pfam" id="PF13520">
    <property type="entry name" value="AA_permease_2"/>
    <property type="match status" value="1"/>
</dbReference>
<proteinExistence type="predicted"/>
<comment type="caution">
    <text evidence="7">The sequence shown here is derived from an EMBL/GenBank/DDBJ whole genome shotgun (WGS) entry which is preliminary data.</text>
</comment>
<feature type="transmembrane region" description="Helical" evidence="6">
    <location>
        <begin position="104"/>
        <end position="126"/>
    </location>
</feature>
<feature type="transmembrane region" description="Helical" evidence="6">
    <location>
        <begin position="234"/>
        <end position="253"/>
    </location>
</feature>
<organism evidence="7 8">
    <name type="scientific">Candolleomyces aberdarensis</name>
    <dbReference type="NCBI Taxonomy" id="2316362"/>
    <lineage>
        <taxon>Eukaryota</taxon>
        <taxon>Fungi</taxon>
        <taxon>Dikarya</taxon>
        <taxon>Basidiomycota</taxon>
        <taxon>Agaricomycotina</taxon>
        <taxon>Agaricomycetes</taxon>
        <taxon>Agaricomycetidae</taxon>
        <taxon>Agaricales</taxon>
        <taxon>Agaricineae</taxon>
        <taxon>Psathyrellaceae</taxon>
        <taxon>Candolleomyces</taxon>
    </lineage>
</organism>
<keyword evidence="3 6" id="KW-1133">Transmembrane helix</keyword>
<gene>
    <name evidence="7" type="ORF">EST38_g4118</name>
</gene>
<comment type="subcellular location">
    <subcellularLocation>
        <location evidence="1">Membrane</location>
        <topology evidence="1">Multi-pass membrane protein</topology>
    </subcellularLocation>
</comment>
<dbReference type="InterPro" id="IPR002293">
    <property type="entry name" value="AA/rel_permease1"/>
</dbReference>
<keyword evidence="4 6" id="KW-0472">Membrane</keyword>
<evidence type="ECO:0000313" key="7">
    <source>
        <dbReference type="EMBL" id="RXW21748.1"/>
    </source>
</evidence>
<evidence type="ECO:0000256" key="4">
    <source>
        <dbReference type="ARBA" id="ARBA00023136"/>
    </source>
</evidence>
<evidence type="ECO:0008006" key="9">
    <source>
        <dbReference type="Google" id="ProtNLM"/>
    </source>
</evidence>
<dbReference type="Gene3D" id="1.20.1740.10">
    <property type="entry name" value="Amino acid/polyamine transporter I"/>
    <property type="match status" value="1"/>
</dbReference>
<feature type="region of interest" description="Disordered" evidence="5">
    <location>
        <begin position="1"/>
        <end position="22"/>
    </location>
</feature>
<reference evidence="7 8" key="1">
    <citation type="submission" date="2019-01" db="EMBL/GenBank/DDBJ databases">
        <title>Draft genome sequence of Psathyrella aberdarensis IHI B618.</title>
        <authorList>
            <person name="Buettner E."/>
            <person name="Kellner H."/>
        </authorList>
    </citation>
    <scope>NUCLEOTIDE SEQUENCE [LARGE SCALE GENOMIC DNA]</scope>
    <source>
        <strain evidence="7 8">IHI B618</strain>
    </source>
</reference>
<dbReference type="AlphaFoldDB" id="A0A4V1Q4D9"/>
<feature type="transmembrane region" description="Helical" evidence="6">
    <location>
        <begin position="201"/>
        <end position="222"/>
    </location>
</feature>
<dbReference type="InterPro" id="IPR050598">
    <property type="entry name" value="AminoAcid_Transporter"/>
</dbReference>
<evidence type="ECO:0000256" key="3">
    <source>
        <dbReference type="ARBA" id="ARBA00022989"/>
    </source>
</evidence>
<sequence>MTSDTGPAKPGSSSRDVEEPDETAPLLGLAPIEKINPLGKEVTLLTAFMLNVGQITGSGIYAVPGVILNSVGSIGLLLVYWLITPLFAFGEVRGRDPVRTVRKASLLSLSAASILFFFINVAYVAAVPAEEIRNSGQLVAVLFFQRVFGQSFGTTIFPLLVSLSCFGNIIAVTVGQARIIREVARQGLLPYPSFFASTRPFGTPLGPVALKAFLTVIVILAVPARDTFNFVLDLASYPNLIFQAAMVVGVWILRKRRAEQGIPPSSLQARNALIIAYLTSCILLLVLPWVPPEPGHADVSFWYATYCVAGLALIAACGVYYVIWVIVLPKLGGYEIVEEVEELDGGARNTRLVRRYKHLQEEDG</sequence>
<feature type="transmembrane region" description="Helical" evidence="6">
    <location>
        <begin position="59"/>
        <end position="83"/>
    </location>
</feature>
<feature type="transmembrane region" description="Helical" evidence="6">
    <location>
        <begin position="156"/>
        <end position="180"/>
    </location>
</feature>
<dbReference type="EMBL" id="SDEE01000097">
    <property type="protein sequence ID" value="RXW21748.1"/>
    <property type="molecule type" value="Genomic_DNA"/>
</dbReference>
<accession>A0A4V1Q4D9</accession>